<protein>
    <submittedName>
        <fullName evidence="2">Uncharacterized protein</fullName>
    </submittedName>
</protein>
<feature type="region of interest" description="Disordered" evidence="1">
    <location>
        <begin position="1"/>
        <end position="22"/>
    </location>
</feature>
<evidence type="ECO:0000256" key="1">
    <source>
        <dbReference type="SAM" id="MobiDB-lite"/>
    </source>
</evidence>
<name>A0ABP1S568_9HEXA</name>
<proteinExistence type="predicted"/>
<dbReference type="Proteomes" id="UP001642540">
    <property type="component" value="Unassembled WGS sequence"/>
</dbReference>
<organism evidence="2 3">
    <name type="scientific">Orchesella dallaii</name>
    <dbReference type="NCBI Taxonomy" id="48710"/>
    <lineage>
        <taxon>Eukaryota</taxon>
        <taxon>Metazoa</taxon>
        <taxon>Ecdysozoa</taxon>
        <taxon>Arthropoda</taxon>
        <taxon>Hexapoda</taxon>
        <taxon>Collembola</taxon>
        <taxon>Entomobryomorpha</taxon>
        <taxon>Entomobryoidea</taxon>
        <taxon>Orchesellidae</taxon>
        <taxon>Orchesellinae</taxon>
        <taxon>Orchesella</taxon>
    </lineage>
</organism>
<reference evidence="2 3" key="1">
    <citation type="submission" date="2024-08" db="EMBL/GenBank/DDBJ databases">
        <authorList>
            <person name="Cucini C."/>
            <person name="Frati F."/>
        </authorList>
    </citation>
    <scope>NUCLEOTIDE SEQUENCE [LARGE SCALE GENOMIC DNA]</scope>
</reference>
<comment type="caution">
    <text evidence="2">The sequence shown here is derived from an EMBL/GenBank/DDBJ whole genome shotgun (WGS) entry which is preliminary data.</text>
</comment>
<accession>A0ABP1S568</accession>
<keyword evidence="3" id="KW-1185">Reference proteome</keyword>
<evidence type="ECO:0000313" key="3">
    <source>
        <dbReference type="Proteomes" id="UP001642540"/>
    </source>
</evidence>
<sequence>MHESRSRMRNPSNNTARYPEHSSHCSWATYNLSVFRTFDFFTAWWVQRRNISVLFSNQDHPKNLIQFVRDYIVNALKSAIVFKFEATFNVVNSFNFFFFFKLIDKHPFYNYF</sequence>
<dbReference type="EMBL" id="CAXLJM020000160">
    <property type="protein sequence ID" value="CAL8143820.1"/>
    <property type="molecule type" value="Genomic_DNA"/>
</dbReference>
<evidence type="ECO:0000313" key="2">
    <source>
        <dbReference type="EMBL" id="CAL8143820.1"/>
    </source>
</evidence>
<gene>
    <name evidence="2" type="ORF">ODALV1_LOCUS29928</name>
</gene>